<dbReference type="SUPFAM" id="SSF54211">
    <property type="entry name" value="Ribosomal protein S5 domain 2-like"/>
    <property type="match status" value="1"/>
</dbReference>
<dbReference type="GO" id="GO:0003723">
    <property type="term" value="F:RNA binding"/>
    <property type="evidence" value="ECO:0007669"/>
    <property type="project" value="TreeGrafter"/>
</dbReference>
<dbReference type="Pfam" id="PF00380">
    <property type="entry name" value="Ribosomal_S9"/>
    <property type="match status" value="1"/>
</dbReference>
<name>A0A518D1R9_9BACT</name>
<dbReference type="InterPro" id="IPR020574">
    <property type="entry name" value="Ribosomal_uS9_CS"/>
</dbReference>
<dbReference type="FunFam" id="3.30.230.10:FF:000001">
    <property type="entry name" value="30S ribosomal protein S9"/>
    <property type="match status" value="1"/>
</dbReference>
<dbReference type="PANTHER" id="PTHR21569">
    <property type="entry name" value="RIBOSOMAL PROTEIN S9"/>
    <property type="match status" value="1"/>
</dbReference>
<evidence type="ECO:0000256" key="3">
    <source>
        <dbReference type="ARBA" id="ARBA00023274"/>
    </source>
</evidence>
<gene>
    <name evidence="5 8" type="primary">rpsI</name>
    <name evidence="8" type="ORF">Pla163_25620</name>
</gene>
<dbReference type="InterPro" id="IPR020568">
    <property type="entry name" value="Ribosomal_Su5_D2-typ_SF"/>
</dbReference>
<dbReference type="OrthoDB" id="9803965at2"/>
<evidence type="ECO:0000256" key="7">
    <source>
        <dbReference type="SAM" id="MobiDB-lite"/>
    </source>
</evidence>
<organism evidence="8 9">
    <name type="scientific">Rohdeia mirabilis</name>
    <dbReference type="NCBI Taxonomy" id="2528008"/>
    <lineage>
        <taxon>Bacteria</taxon>
        <taxon>Pseudomonadati</taxon>
        <taxon>Planctomycetota</taxon>
        <taxon>Planctomycetia</taxon>
        <taxon>Planctomycetia incertae sedis</taxon>
        <taxon>Rohdeia</taxon>
    </lineage>
</organism>
<dbReference type="Proteomes" id="UP000319342">
    <property type="component" value="Chromosome"/>
</dbReference>
<accession>A0A518D1R9</accession>
<dbReference type="GO" id="GO:0003735">
    <property type="term" value="F:structural constituent of ribosome"/>
    <property type="evidence" value="ECO:0007669"/>
    <property type="project" value="InterPro"/>
</dbReference>
<dbReference type="NCBIfam" id="NF001099">
    <property type="entry name" value="PRK00132.1"/>
    <property type="match status" value="1"/>
</dbReference>
<evidence type="ECO:0000256" key="5">
    <source>
        <dbReference type="HAMAP-Rule" id="MF_00532"/>
    </source>
</evidence>
<feature type="region of interest" description="Disordered" evidence="7">
    <location>
        <begin position="111"/>
        <end position="132"/>
    </location>
</feature>
<protein>
    <recommendedName>
        <fullName evidence="4 5">Small ribosomal subunit protein uS9</fullName>
    </recommendedName>
</protein>
<dbReference type="HAMAP" id="MF_00532_B">
    <property type="entry name" value="Ribosomal_uS9_B"/>
    <property type="match status" value="1"/>
</dbReference>
<evidence type="ECO:0000256" key="4">
    <source>
        <dbReference type="ARBA" id="ARBA00035259"/>
    </source>
</evidence>
<keyword evidence="9" id="KW-1185">Reference proteome</keyword>
<dbReference type="GO" id="GO:0006412">
    <property type="term" value="P:translation"/>
    <property type="evidence" value="ECO:0007669"/>
    <property type="project" value="UniProtKB-UniRule"/>
</dbReference>
<reference evidence="8 9" key="1">
    <citation type="submission" date="2019-02" db="EMBL/GenBank/DDBJ databases">
        <title>Deep-cultivation of Planctomycetes and their phenomic and genomic characterization uncovers novel biology.</title>
        <authorList>
            <person name="Wiegand S."/>
            <person name="Jogler M."/>
            <person name="Boedeker C."/>
            <person name="Pinto D."/>
            <person name="Vollmers J."/>
            <person name="Rivas-Marin E."/>
            <person name="Kohn T."/>
            <person name="Peeters S.H."/>
            <person name="Heuer A."/>
            <person name="Rast P."/>
            <person name="Oberbeckmann S."/>
            <person name="Bunk B."/>
            <person name="Jeske O."/>
            <person name="Meyerdierks A."/>
            <person name="Storesund J.E."/>
            <person name="Kallscheuer N."/>
            <person name="Luecker S."/>
            <person name="Lage O.M."/>
            <person name="Pohl T."/>
            <person name="Merkel B.J."/>
            <person name="Hornburger P."/>
            <person name="Mueller R.-W."/>
            <person name="Bruemmer F."/>
            <person name="Labrenz M."/>
            <person name="Spormann A.M."/>
            <person name="Op den Camp H."/>
            <person name="Overmann J."/>
            <person name="Amann R."/>
            <person name="Jetten M.S.M."/>
            <person name="Mascher T."/>
            <person name="Medema M.H."/>
            <person name="Devos D.P."/>
            <person name="Kaster A.-K."/>
            <person name="Ovreas L."/>
            <person name="Rohde M."/>
            <person name="Galperin M.Y."/>
            <person name="Jogler C."/>
        </authorList>
    </citation>
    <scope>NUCLEOTIDE SEQUENCE [LARGE SCALE GENOMIC DNA]</scope>
    <source>
        <strain evidence="8 9">Pla163</strain>
    </source>
</reference>
<evidence type="ECO:0000256" key="1">
    <source>
        <dbReference type="ARBA" id="ARBA00005251"/>
    </source>
</evidence>
<dbReference type="InterPro" id="IPR014721">
    <property type="entry name" value="Ribsml_uS5_D2-typ_fold_subgr"/>
</dbReference>
<dbReference type="RefSeq" id="WP_145188768.1">
    <property type="nucleotide sequence ID" value="NZ_CP036290.1"/>
</dbReference>
<dbReference type="AlphaFoldDB" id="A0A518D1R9"/>
<dbReference type="EMBL" id="CP036290">
    <property type="protein sequence ID" value="QDU85433.1"/>
    <property type="molecule type" value="Genomic_DNA"/>
</dbReference>
<dbReference type="InterPro" id="IPR000754">
    <property type="entry name" value="Ribosomal_uS9"/>
</dbReference>
<evidence type="ECO:0000256" key="2">
    <source>
        <dbReference type="ARBA" id="ARBA00022980"/>
    </source>
</evidence>
<evidence type="ECO:0000256" key="6">
    <source>
        <dbReference type="RuleBase" id="RU003815"/>
    </source>
</evidence>
<evidence type="ECO:0000313" key="8">
    <source>
        <dbReference type="EMBL" id="QDU85433.1"/>
    </source>
</evidence>
<dbReference type="PROSITE" id="PS00360">
    <property type="entry name" value="RIBOSOMAL_S9"/>
    <property type="match status" value="1"/>
</dbReference>
<proteinExistence type="inferred from homology"/>
<dbReference type="PANTHER" id="PTHR21569:SF1">
    <property type="entry name" value="SMALL RIBOSOMAL SUBUNIT PROTEIN US9M"/>
    <property type="match status" value="1"/>
</dbReference>
<dbReference type="Gene3D" id="3.30.230.10">
    <property type="match status" value="1"/>
</dbReference>
<sequence length="132" mass="14551">MPVINPYTWGLGRRKSAVARVRIKPGSGNFTVNGKTVDDYFPALRDQVAAKAPIGQLPEESSYDIWVNVNGGGPHGQAGAVSLGLARAIKEANPAVFEDLRENGLLTRDSRMKERKHYGRRGARRGFQFSKR</sequence>
<keyword evidence="2 5" id="KW-0689">Ribosomal protein</keyword>
<evidence type="ECO:0000313" key="9">
    <source>
        <dbReference type="Proteomes" id="UP000319342"/>
    </source>
</evidence>
<comment type="similarity">
    <text evidence="1 5 6">Belongs to the universal ribosomal protein uS9 family.</text>
</comment>
<keyword evidence="3 5" id="KW-0687">Ribonucleoprotein</keyword>
<feature type="compositionally biased region" description="Basic residues" evidence="7">
    <location>
        <begin position="113"/>
        <end position="132"/>
    </location>
</feature>
<dbReference type="InterPro" id="IPR023035">
    <property type="entry name" value="Ribosomal_uS9_bac/plastid"/>
</dbReference>
<dbReference type="GO" id="GO:0022627">
    <property type="term" value="C:cytosolic small ribosomal subunit"/>
    <property type="evidence" value="ECO:0007669"/>
    <property type="project" value="TreeGrafter"/>
</dbReference>